<dbReference type="AlphaFoldDB" id="A0A4Y9RZ57"/>
<dbReference type="Pfam" id="PF08448">
    <property type="entry name" value="PAS_4"/>
    <property type="match status" value="1"/>
</dbReference>
<feature type="domain" description="Response regulatory" evidence="6">
    <location>
        <begin position="326"/>
        <end position="443"/>
    </location>
</feature>
<dbReference type="SUPFAM" id="SSF47384">
    <property type="entry name" value="Homodimeric domain of signal transducing histidine kinase"/>
    <property type="match status" value="1"/>
</dbReference>
<dbReference type="InterPro" id="IPR035965">
    <property type="entry name" value="PAS-like_dom_sf"/>
</dbReference>
<dbReference type="SUPFAM" id="SSF52172">
    <property type="entry name" value="CheY-like"/>
    <property type="match status" value="1"/>
</dbReference>
<dbReference type="SUPFAM" id="SSF55785">
    <property type="entry name" value="PYP-like sensor domain (PAS domain)"/>
    <property type="match status" value="2"/>
</dbReference>
<dbReference type="EMBL" id="SPVH01000006">
    <property type="protein sequence ID" value="TFW12578.1"/>
    <property type="molecule type" value="Genomic_DNA"/>
</dbReference>
<dbReference type="CDD" id="cd00082">
    <property type="entry name" value="HisKA"/>
    <property type="match status" value="1"/>
</dbReference>
<dbReference type="GO" id="GO:0000155">
    <property type="term" value="F:phosphorelay sensor kinase activity"/>
    <property type="evidence" value="ECO:0007669"/>
    <property type="project" value="InterPro"/>
</dbReference>
<evidence type="ECO:0000313" key="8">
    <source>
        <dbReference type="Proteomes" id="UP000298216"/>
    </source>
</evidence>
<dbReference type="RefSeq" id="WP_135195056.1">
    <property type="nucleotide sequence ID" value="NZ_SPVH01000006.1"/>
</dbReference>
<feature type="modified residue" description="4-aspartylphosphate" evidence="5">
    <location>
        <position position="375"/>
    </location>
</feature>
<evidence type="ECO:0000256" key="3">
    <source>
        <dbReference type="ARBA" id="ARBA00022553"/>
    </source>
</evidence>
<reference evidence="7 8" key="1">
    <citation type="submission" date="2019-03" db="EMBL/GenBank/DDBJ databases">
        <title>Draft genome of Brevundimonas sp. a heavy metal resistant soil bacteria.</title>
        <authorList>
            <person name="Soto J."/>
        </authorList>
    </citation>
    <scope>NUCLEOTIDE SEQUENCE [LARGE SCALE GENOMIC DNA]</scope>
    <source>
        <strain evidence="7 8">B-10</strain>
    </source>
</reference>
<dbReference type="InterPro" id="IPR013656">
    <property type="entry name" value="PAS_4"/>
</dbReference>
<dbReference type="PANTHER" id="PTHR45339:SF1">
    <property type="entry name" value="HYBRID SIGNAL TRANSDUCTION HISTIDINE KINASE J"/>
    <property type="match status" value="1"/>
</dbReference>
<dbReference type="Gene3D" id="1.10.287.130">
    <property type="match status" value="1"/>
</dbReference>
<dbReference type="PANTHER" id="PTHR45339">
    <property type="entry name" value="HYBRID SIGNAL TRANSDUCTION HISTIDINE KINASE J"/>
    <property type="match status" value="1"/>
</dbReference>
<evidence type="ECO:0000256" key="5">
    <source>
        <dbReference type="PROSITE-ProRule" id="PRU00169"/>
    </source>
</evidence>
<keyword evidence="8" id="KW-1185">Reference proteome</keyword>
<dbReference type="Gene3D" id="3.40.50.2300">
    <property type="match status" value="1"/>
</dbReference>
<dbReference type="OrthoDB" id="7197814at2"/>
<evidence type="ECO:0000256" key="1">
    <source>
        <dbReference type="ARBA" id="ARBA00000085"/>
    </source>
</evidence>
<sequence length="462" mass="50231">MQAWDALRRPIWMFDPSALRGVYANAAALDLWGSDSLDALLARDFSQLSPAVLARTERLARETANGETLSEHWTFYPNGRPLTVTAIISTYWLDDGTPVLLFEAAPIEVESEERRAVEALRHTSTLISLFDNEGRPLFSNPAAFAAYGSTTHPFEARFAQPERAQPMLAAALSGDLAADVCEIVTREGPRWHHLDIRPVIDPVTGQLGVMLTEIDVTERVEAEQARAAAEQKTAMAEARQRFLTDMSHELRTPLNSVIGFSDLLSKAGLAQEHADHAARINGAGQRLLSVVNDMIDLSSDKVVPLPTLDAFIEEPAAANEDAAALRVLYVDDHDSNRALVMAVMSAQGIVCVTANDGAQGVEAARDGDWDVILMDIQMPVMDGVSAARAIRALPGLVGRTPILALTANTLPEQLTQYEEAGMDDCIAKPMNIVDLVTRVTVWGASDWRNFDPLFDPEAAAVA</sequence>
<evidence type="ECO:0000313" key="7">
    <source>
        <dbReference type="EMBL" id="TFW12578.1"/>
    </source>
</evidence>
<gene>
    <name evidence="7" type="ORF">EGY25_11310</name>
</gene>
<dbReference type="InterPro" id="IPR001789">
    <property type="entry name" value="Sig_transdc_resp-reg_receiver"/>
</dbReference>
<dbReference type="EC" id="2.7.13.3" evidence="2"/>
<dbReference type="Pfam" id="PF00072">
    <property type="entry name" value="Response_reg"/>
    <property type="match status" value="1"/>
</dbReference>
<dbReference type="SMART" id="SM00448">
    <property type="entry name" value="REC"/>
    <property type="match status" value="1"/>
</dbReference>
<dbReference type="Gene3D" id="3.30.450.20">
    <property type="entry name" value="PAS domain"/>
    <property type="match status" value="1"/>
</dbReference>
<evidence type="ECO:0000256" key="4">
    <source>
        <dbReference type="ARBA" id="ARBA00023012"/>
    </source>
</evidence>
<comment type="caution">
    <text evidence="7">The sequence shown here is derived from an EMBL/GenBank/DDBJ whole genome shotgun (WGS) entry which is preliminary data.</text>
</comment>
<dbReference type="InterPro" id="IPR011006">
    <property type="entry name" value="CheY-like_superfamily"/>
</dbReference>
<keyword evidence="3 5" id="KW-0597">Phosphoprotein</keyword>
<accession>A0A4Y9RZ57</accession>
<proteinExistence type="predicted"/>
<dbReference type="Pfam" id="PF00512">
    <property type="entry name" value="HisKA"/>
    <property type="match status" value="1"/>
</dbReference>
<dbReference type="Proteomes" id="UP000298216">
    <property type="component" value="Unassembled WGS sequence"/>
</dbReference>
<evidence type="ECO:0000259" key="6">
    <source>
        <dbReference type="PROSITE" id="PS50110"/>
    </source>
</evidence>
<dbReference type="InterPro" id="IPR036097">
    <property type="entry name" value="HisK_dim/P_sf"/>
</dbReference>
<organism evidence="7 8">
    <name type="scientific">Brevundimonas intermedia</name>
    <dbReference type="NCBI Taxonomy" id="74315"/>
    <lineage>
        <taxon>Bacteria</taxon>
        <taxon>Pseudomonadati</taxon>
        <taxon>Pseudomonadota</taxon>
        <taxon>Alphaproteobacteria</taxon>
        <taxon>Caulobacterales</taxon>
        <taxon>Caulobacteraceae</taxon>
        <taxon>Brevundimonas</taxon>
    </lineage>
</organism>
<comment type="catalytic activity">
    <reaction evidence="1">
        <text>ATP + protein L-histidine = ADP + protein N-phospho-L-histidine.</text>
        <dbReference type="EC" id="2.7.13.3"/>
    </reaction>
</comment>
<keyword evidence="4" id="KW-0902">Two-component regulatory system</keyword>
<dbReference type="PROSITE" id="PS50110">
    <property type="entry name" value="RESPONSE_REGULATORY"/>
    <property type="match status" value="1"/>
</dbReference>
<name>A0A4Y9RZ57_9CAUL</name>
<evidence type="ECO:0000256" key="2">
    <source>
        <dbReference type="ARBA" id="ARBA00012438"/>
    </source>
</evidence>
<dbReference type="CDD" id="cd17546">
    <property type="entry name" value="REC_hyHK_CKI1_RcsC-like"/>
    <property type="match status" value="1"/>
</dbReference>
<dbReference type="InterPro" id="IPR003661">
    <property type="entry name" value="HisK_dim/P_dom"/>
</dbReference>
<protein>
    <recommendedName>
        <fullName evidence="2">histidine kinase</fullName>
        <ecNumber evidence="2">2.7.13.3</ecNumber>
    </recommendedName>
</protein>
<dbReference type="SMART" id="SM00388">
    <property type="entry name" value="HisKA"/>
    <property type="match status" value="1"/>
</dbReference>